<dbReference type="RefSeq" id="WP_323355906.1">
    <property type="nucleotide sequence ID" value="NZ_JAYGHY010000008.1"/>
</dbReference>
<keyword evidence="5 8" id="KW-0378">Hydrolase</keyword>
<sequence>MAGRWLLDTSALLALRDNETGAERVAELLQRSQARQDSCLVCFMSRMELLYRVWKDEGERVARLADAQLRSLPLDWVAASDALLDRAAAIKATHPLSVADAWIAAAAEQEGAVLVHKDPELRSLAHLPQDWLGC</sequence>
<evidence type="ECO:0000256" key="4">
    <source>
        <dbReference type="ARBA" id="ARBA00022723"/>
    </source>
</evidence>
<dbReference type="PANTHER" id="PTHR33653">
    <property type="entry name" value="RIBONUCLEASE VAPC2"/>
    <property type="match status" value="1"/>
</dbReference>
<gene>
    <name evidence="8" type="primary">vapC</name>
    <name evidence="10" type="ORF">VB739_04440</name>
</gene>
<evidence type="ECO:0000313" key="10">
    <source>
        <dbReference type="EMBL" id="MEA5441796.1"/>
    </source>
</evidence>
<dbReference type="Pfam" id="PF01850">
    <property type="entry name" value="PIN"/>
    <property type="match status" value="1"/>
</dbReference>
<comment type="similarity">
    <text evidence="7 8">Belongs to the PINc/VapC protein family.</text>
</comment>
<dbReference type="EMBL" id="JAYGHY010000008">
    <property type="protein sequence ID" value="MEA5441796.1"/>
    <property type="molecule type" value="Genomic_DNA"/>
</dbReference>
<dbReference type="InterPro" id="IPR029060">
    <property type="entry name" value="PIN-like_dom_sf"/>
</dbReference>
<evidence type="ECO:0000256" key="7">
    <source>
        <dbReference type="ARBA" id="ARBA00038093"/>
    </source>
</evidence>
<dbReference type="HAMAP" id="MF_00265">
    <property type="entry name" value="VapC_Nob1"/>
    <property type="match status" value="1"/>
</dbReference>
<dbReference type="Gene3D" id="3.40.50.1010">
    <property type="entry name" value="5'-nuclease"/>
    <property type="match status" value="1"/>
</dbReference>
<feature type="binding site" evidence="8">
    <location>
        <position position="100"/>
    </location>
    <ligand>
        <name>Mg(2+)</name>
        <dbReference type="ChEBI" id="CHEBI:18420"/>
    </ligand>
</feature>
<protein>
    <recommendedName>
        <fullName evidence="8">Ribonuclease VapC</fullName>
        <shortName evidence="8">RNase VapC</shortName>
        <ecNumber evidence="8">3.1.-.-</ecNumber>
    </recommendedName>
    <alternativeName>
        <fullName evidence="8">Toxin VapC</fullName>
    </alternativeName>
</protein>
<feature type="domain" description="PIN" evidence="9">
    <location>
        <begin position="6"/>
        <end position="126"/>
    </location>
</feature>
<dbReference type="PANTHER" id="PTHR33653:SF1">
    <property type="entry name" value="RIBONUCLEASE VAPC2"/>
    <property type="match status" value="1"/>
</dbReference>
<comment type="cofactor">
    <cofactor evidence="1 8">
        <name>Mg(2+)</name>
        <dbReference type="ChEBI" id="CHEBI:18420"/>
    </cofactor>
</comment>
<keyword evidence="3 8" id="KW-0540">Nuclease</keyword>
<evidence type="ECO:0000256" key="5">
    <source>
        <dbReference type="ARBA" id="ARBA00022801"/>
    </source>
</evidence>
<keyword evidence="6 8" id="KW-0460">Magnesium</keyword>
<evidence type="ECO:0000256" key="2">
    <source>
        <dbReference type="ARBA" id="ARBA00022649"/>
    </source>
</evidence>
<comment type="function">
    <text evidence="8">Toxic component of a toxin-antitoxin (TA) system. An RNase.</text>
</comment>
<name>A0ABU5STG2_9CYAN</name>
<keyword evidence="4 8" id="KW-0479">Metal-binding</keyword>
<dbReference type="InterPro" id="IPR022907">
    <property type="entry name" value="VapC_family"/>
</dbReference>
<evidence type="ECO:0000256" key="6">
    <source>
        <dbReference type="ARBA" id="ARBA00022842"/>
    </source>
</evidence>
<feature type="binding site" evidence="8">
    <location>
        <position position="8"/>
    </location>
    <ligand>
        <name>Mg(2+)</name>
        <dbReference type="ChEBI" id="CHEBI:18420"/>
    </ligand>
</feature>
<reference evidence="10 11" key="1">
    <citation type="submission" date="2023-12" db="EMBL/GenBank/DDBJ databases">
        <title>Baltic Sea Cyanobacteria.</title>
        <authorList>
            <person name="Delbaje E."/>
            <person name="Fewer D.P."/>
            <person name="Shishido T.K."/>
        </authorList>
    </citation>
    <scope>NUCLEOTIDE SEQUENCE [LARGE SCALE GENOMIC DNA]</scope>
    <source>
        <strain evidence="10 11">UHCC 0281</strain>
    </source>
</reference>
<keyword evidence="2 8" id="KW-1277">Toxin-antitoxin system</keyword>
<comment type="caution">
    <text evidence="10">The sequence shown here is derived from an EMBL/GenBank/DDBJ whole genome shotgun (WGS) entry which is preliminary data.</text>
</comment>
<dbReference type="SUPFAM" id="SSF88723">
    <property type="entry name" value="PIN domain-like"/>
    <property type="match status" value="1"/>
</dbReference>
<accession>A0ABU5STG2</accession>
<evidence type="ECO:0000256" key="1">
    <source>
        <dbReference type="ARBA" id="ARBA00001946"/>
    </source>
</evidence>
<proteinExistence type="inferred from homology"/>
<dbReference type="Proteomes" id="UP001302329">
    <property type="component" value="Unassembled WGS sequence"/>
</dbReference>
<keyword evidence="11" id="KW-1185">Reference proteome</keyword>
<evidence type="ECO:0000259" key="9">
    <source>
        <dbReference type="Pfam" id="PF01850"/>
    </source>
</evidence>
<dbReference type="InterPro" id="IPR002716">
    <property type="entry name" value="PIN_dom"/>
</dbReference>
<evidence type="ECO:0000256" key="8">
    <source>
        <dbReference type="HAMAP-Rule" id="MF_00265"/>
    </source>
</evidence>
<dbReference type="EC" id="3.1.-.-" evidence="8"/>
<evidence type="ECO:0000256" key="3">
    <source>
        <dbReference type="ARBA" id="ARBA00022722"/>
    </source>
</evidence>
<organism evidence="10 11">
    <name type="scientific">Cyanobium gracile UHCC 0281</name>
    <dbReference type="NCBI Taxonomy" id="3110309"/>
    <lineage>
        <taxon>Bacteria</taxon>
        <taxon>Bacillati</taxon>
        <taxon>Cyanobacteriota</taxon>
        <taxon>Cyanophyceae</taxon>
        <taxon>Synechococcales</taxon>
        <taxon>Prochlorococcaceae</taxon>
        <taxon>Cyanobium</taxon>
    </lineage>
</organism>
<keyword evidence="8" id="KW-0800">Toxin</keyword>
<dbReference type="InterPro" id="IPR050556">
    <property type="entry name" value="Type_II_TA_system_RNase"/>
</dbReference>
<evidence type="ECO:0000313" key="11">
    <source>
        <dbReference type="Proteomes" id="UP001302329"/>
    </source>
</evidence>